<proteinExistence type="predicted"/>
<sequence length="130" mass="13630">MPFDAAAHAAGVAAVARAEGWPSLSDPDVVRRACTASGVVTRVALDPDGRVVGFAQACGDGEIQSFLAQLAVLASHRRQGIARRLVEDAFAATGTQRMDLVTDDAEAFYASFPHRTKPGFRIYPGGMLGG</sequence>
<evidence type="ECO:0000313" key="2">
    <source>
        <dbReference type="EMBL" id="MBB6627409.1"/>
    </source>
</evidence>
<dbReference type="InterPro" id="IPR000182">
    <property type="entry name" value="GNAT_dom"/>
</dbReference>
<accession>A0A7X0RI07</accession>
<dbReference type="RefSeq" id="WP_185252572.1">
    <property type="nucleotide sequence ID" value="NZ_JACKXE010000001.1"/>
</dbReference>
<dbReference type="Proteomes" id="UP000523955">
    <property type="component" value="Unassembled WGS sequence"/>
</dbReference>
<dbReference type="CDD" id="cd04301">
    <property type="entry name" value="NAT_SF"/>
    <property type="match status" value="1"/>
</dbReference>
<dbReference type="Gene3D" id="3.40.630.30">
    <property type="match status" value="1"/>
</dbReference>
<organism evidence="2 3">
    <name type="scientific">Nocardioides luti</name>
    <dbReference type="NCBI Taxonomy" id="2761101"/>
    <lineage>
        <taxon>Bacteria</taxon>
        <taxon>Bacillati</taxon>
        <taxon>Actinomycetota</taxon>
        <taxon>Actinomycetes</taxon>
        <taxon>Propionibacteriales</taxon>
        <taxon>Nocardioidaceae</taxon>
        <taxon>Nocardioides</taxon>
    </lineage>
</organism>
<evidence type="ECO:0000259" key="1">
    <source>
        <dbReference type="PROSITE" id="PS51186"/>
    </source>
</evidence>
<name>A0A7X0RI07_9ACTN</name>
<dbReference type="SUPFAM" id="SSF55729">
    <property type="entry name" value="Acyl-CoA N-acyltransferases (Nat)"/>
    <property type="match status" value="1"/>
</dbReference>
<protein>
    <submittedName>
        <fullName evidence="2">GNAT family N-acetyltransferase</fullName>
    </submittedName>
</protein>
<feature type="domain" description="N-acetyltransferase" evidence="1">
    <location>
        <begin position="1"/>
        <end position="130"/>
    </location>
</feature>
<dbReference type="EMBL" id="JACKXE010000001">
    <property type="protein sequence ID" value="MBB6627409.1"/>
    <property type="molecule type" value="Genomic_DNA"/>
</dbReference>
<comment type="caution">
    <text evidence="2">The sequence shown here is derived from an EMBL/GenBank/DDBJ whole genome shotgun (WGS) entry which is preliminary data.</text>
</comment>
<dbReference type="PROSITE" id="PS51186">
    <property type="entry name" value="GNAT"/>
    <property type="match status" value="1"/>
</dbReference>
<gene>
    <name evidence="2" type="ORF">H5V45_08755</name>
</gene>
<evidence type="ECO:0000313" key="3">
    <source>
        <dbReference type="Proteomes" id="UP000523955"/>
    </source>
</evidence>
<dbReference type="AlphaFoldDB" id="A0A7X0RI07"/>
<reference evidence="2 3" key="1">
    <citation type="submission" date="2020-08" db="EMBL/GenBank/DDBJ databases">
        <authorList>
            <person name="Seo M.-J."/>
        </authorList>
    </citation>
    <scope>NUCLEOTIDE SEQUENCE [LARGE SCALE GENOMIC DNA]</scope>
    <source>
        <strain evidence="2 3">KIGAM211</strain>
    </source>
</reference>
<dbReference type="InterPro" id="IPR016181">
    <property type="entry name" value="Acyl_CoA_acyltransferase"/>
</dbReference>
<dbReference type="Pfam" id="PF13508">
    <property type="entry name" value="Acetyltransf_7"/>
    <property type="match status" value="1"/>
</dbReference>
<keyword evidence="2" id="KW-0808">Transferase</keyword>
<dbReference type="GO" id="GO:0016747">
    <property type="term" value="F:acyltransferase activity, transferring groups other than amino-acyl groups"/>
    <property type="evidence" value="ECO:0007669"/>
    <property type="project" value="InterPro"/>
</dbReference>
<keyword evidence="3" id="KW-1185">Reference proteome</keyword>